<comment type="similarity">
    <text evidence="3">Belongs to the nucleoside phosphorylase PpnP family.</text>
</comment>
<comment type="catalytic activity">
    <reaction evidence="3">
        <text>a purine D-ribonucleoside + phosphate = a purine nucleobase + alpha-D-ribose 1-phosphate</text>
        <dbReference type="Rhea" id="RHEA:19805"/>
        <dbReference type="ChEBI" id="CHEBI:26386"/>
        <dbReference type="ChEBI" id="CHEBI:43474"/>
        <dbReference type="ChEBI" id="CHEBI:57720"/>
        <dbReference type="ChEBI" id="CHEBI:142355"/>
        <dbReference type="EC" id="2.4.2.1"/>
    </reaction>
</comment>
<comment type="catalytic activity">
    <reaction evidence="3">
        <text>xanthosine + phosphate = alpha-D-ribose 1-phosphate + xanthine</text>
        <dbReference type="Rhea" id="RHEA:27638"/>
        <dbReference type="ChEBI" id="CHEBI:17712"/>
        <dbReference type="ChEBI" id="CHEBI:18107"/>
        <dbReference type="ChEBI" id="CHEBI:43474"/>
        <dbReference type="ChEBI" id="CHEBI:57720"/>
        <dbReference type="EC" id="2.4.2.1"/>
    </reaction>
</comment>
<protein>
    <recommendedName>
        <fullName evidence="3">Pyrimidine/purine nucleoside phosphorylase</fullName>
        <ecNumber evidence="3">2.4.2.1</ecNumber>
        <ecNumber evidence="3">2.4.2.2</ecNumber>
    </recommendedName>
    <alternativeName>
        <fullName evidence="3">Adenosine phosphorylase</fullName>
    </alternativeName>
    <alternativeName>
        <fullName evidence="3">Cytidine phosphorylase</fullName>
    </alternativeName>
    <alternativeName>
        <fullName evidence="3">Guanosine phosphorylase</fullName>
    </alternativeName>
    <alternativeName>
        <fullName evidence="3">Inosine phosphorylase</fullName>
    </alternativeName>
    <alternativeName>
        <fullName evidence="3">Thymidine phosphorylase</fullName>
    </alternativeName>
    <alternativeName>
        <fullName evidence="3">Uridine phosphorylase</fullName>
    </alternativeName>
    <alternativeName>
        <fullName evidence="3">Xanthosine phosphorylase</fullName>
    </alternativeName>
</protein>
<comment type="catalytic activity">
    <reaction evidence="3">
        <text>uridine + phosphate = alpha-D-ribose 1-phosphate + uracil</text>
        <dbReference type="Rhea" id="RHEA:24388"/>
        <dbReference type="ChEBI" id="CHEBI:16704"/>
        <dbReference type="ChEBI" id="CHEBI:17568"/>
        <dbReference type="ChEBI" id="CHEBI:43474"/>
        <dbReference type="ChEBI" id="CHEBI:57720"/>
        <dbReference type="EC" id="2.4.2.2"/>
    </reaction>
</comment>
<comment type="caution">
    <text evidence="4">The sequence shown here is derived from an EMBL/GenBank/DDBJ whole genome shotgun (WGS) entry which is preliminary data.</text>
</comment>
<evidence type="ECO:0000256" key="1">
    <source>
        <dbReference type="ARBA" id="ARBA00022676"/>
    </source>
</evidence>
<evidence type="ECO:0000256" key="2">
    <source>
        <dbReference type="ARBA" id="ARBA00022679"/>
    </source>
</evidence>
<comment type="catalytic activity">
    <reaction evidence="3">
        <text>thymidine + phosphate = 2-deoxy-alpha-D-ribose 1-phosphate + thymine</text>
        <dbReference type="Rhea" id="RHEA:16037"/>
        <dbReference type="ChEBI" id="CHEBI:17748"/>
        <dbReference type="ChEBI" id="CHEBI:17821"/>
        <dbReference type="ChEBI" id="CHEBI:43474"/>
        <dbReference type="ChEBI" id="CHEBI:57259"/>
        <dbReference type="EC" id="2.4.2.2"/>
    </reaction>
</comment>
<evidence type="ECO:0000313" key="5">
    <source>
        <dbReference type="Proteomes" id="UP001596052"/>
    </source>
</evidence>
<keyword evidence="2 3" id="KW-0808">Transferase</keyword>
<comment type="catalytic activity">
    <reaction evidence="3">
        <text>adenosine + phosphate = alpha-D-ribose 1-phosphate + adenine</text>
        <dbReference type="Rhea" id="RHEA:27642"/>
        <dbReference type="ChEBI" id="CHEBI:16335"/>
        <dbReference type="ChEBI" id="CHEBI:16708"/>
        <dbReference type="ChEBI" id="CHEBI:43474"/>
        <dbReference type="ChEBI" id="CHEBI:57720"/>
        <dbReference type="EC" id="2.4.2.1"/>
    </reaction>
</comment>
<comment type="catalytic activity">
    <reaction evidence="3">
        <text>cytidine + phosphate = cytosine + alpha-D-ribose 1-phosphate</text>
        <dbReference type="Rhea" id="RHEA:52540"/>
        <dbReference type="ChEBI" id="CHEBI:16040"/>
        <dbReference type="ChEBI" id="CHEBI:17562"/>
        <dbReference type="ChEBI" id="CHEBI:43474"/>
        <dbReference type="ChEBI" id="CHEBI:57720"/>
        <dbReference type="EC" id="2.4.2.2"/>
    </reaction>
</comment>
<dbReference type="EC" id="2.4.2.2" evidence="3"/>
<evidence type="ECO:0000313" key="4">
    <source>
        <dbReference type="EMBL" id="MFC5456447.1"/>
    </source>
</evidence>
<accession>A0ABW0KU56</accession>
<dbReference type="InterPro" id="IPR011051">
    <property type="entry name" value="RmlC_Cupin_sf"/>
</dbReference>
<dbReference type="SUPFAM" id="SSF51182">
    <property type="entry name" value="RmlC-like cupins"/>
    <property type="match status" value="1"/>
</dbReference>
<dbReference type="PANTHER" id="PTHR36540">
    <property type="entry name" value="PYRIMIDINE/PURINE NUCLEOSIDE PHOSPHORYLASE"/>
    <property type="match status" value="1"/>
</dbReference>
<dbReference type="CDD" id="cd20296">
    <property type="entry name" value="cupin_PpnP-like"/>
    <property type="match status" value="1"/>
</dbReference>
<proteinExistence type="inferred from homology"/>
<keyword evidence="1 3" id="KW-0328">Glycosyltransferase</keyword>
<reference evidence="5" key="1">
    <citation type="journal article" date="2019" name="Int. J. Syst. Evol. Microbiol.">
        <title>The Global Catalogue of Microorganisms (GCM) 10K type strain sequencing project: providing services to taxonomists for standard genome sequencing and annotation.</title>
        <authorList>
            <consortium name="The Broad Institute Genomics Platform"/>
            <consortium name="The Broad Institute Genome Sequencing Center for Infectious Disease"/>
            <person name="Wu L."/>
            <person name="Ma J."/>
        </authorList>
    </citation>
    <scope>NUCLEOTIDE SEQUENCE [LARGE SCALE GENOMIC DNA]</scope>
    <source>
        <strain evidence="5">CGMCC 4.1469</strain>
    </source>
</reference>
<keyword evidence="5" id="KW-1185">Reference proteome</keyword>
<comment type="function">
    <text evidence="3">Catalyzes the phosphorolysis of diverse nucleosides, yielding D-ribose 1-phosphate and the respective free bases. Can use uridine, adenosine, guanosine, cytidine, thymidine, inosine and xanthosine as substrates. Also catalyzes the reverse reactions.</text>
</comment>
<dbReference type="Gene3D" id="2.60.120.10">
    <property type="entry name" value="Jelly Rolls"/>
    <property type="match status" value="1"/>
</dbReference>
<dbReference type="EMBL" id="JBHSMQ010000006">
    <property type="protein sequence ID" value="MFC5456447.1"/>
    <property type="molecule type" value="Genomic_DNA"/>
</dbReference>
<dbReference type="EC" id="2.4.2.1" evidence="3"/>
<sequence>MSAIPAEFSGVTAVTKANIYFDGKVVSHSILFPDGSKKTLGLIYPGDFHFGTAKAERMEIVAGECVVKLDGSDEKVPYAGGQFFDVPANSGFDISVGSGICEYICSFLD</sequence>
<dbReference type="InterPro" id="IPR009664">
    <property type="entry name" value="Ppnp"/>
</dbReference>
<gene>
    <name evidence="3" type="primary">ppnP</name>
    <name evidence="4" type="ORF">ACFQDI_16405</name>
</gene>
<comment type="catalytic activity">
    <reaction evidence="3">
        <text>inosine + phosphate = alpha-D-ribose 1-phosphate + hypoxanthine</text>
        <dbReference type="Rhea" id="RHEA:27646"/>
        <dbReference type="ChEBI" id="CHEBI:17368"/>
        <dbReference type="ChEBI" id="CHEBI:17596"/>
        <dbReference type="ChEBI" id="CHEBI:43474"/>
        <dbReference type="ChEBI" id="CHEBI:57720"/>
        <dbReference type="EC" id="2.4.2.1"/>
    </reaction>
</comment>
<comment type="catalytic activity">
    <reaction evidence="3">
        <text>guanosine + phosphate = alpha-D-ribose 1-phosphate + guanine</text>
        <dbReference type="Rhea" id="RHEA:13233"/>
        <dbReference type="ChEBI" id="CHEBI:16235"/>
        <dbReference type="ChEBI" id="CHEBI:16750"/>
        <dbReference type="ChEBI" id="CHEBI:43474"/>
        <dbReference type="ChEBI" id="CHEBI:57720"/>
        <dbReference type="EC" id="2.4.2.1"/>
    </reaction>
</comment>
<dbReference type="PANTHER" id="PTHR36540:SF1">
    <property type="entry name" value="PYRIMIDINE_PURINE NUCLEOSIDE PHOSPHORYLASE"/>
    <property type="match status" value="1"/>
</dbReference>
<evidence type="ECO:0000256" key="3">
    <source>
        <dbReference type="HAMAP-Rule" id="MF_01537"/>
    </source>
</evidence>
<dbReference type="Pfam" id="PF06865">
    <property type="entry name" value="Ppnp"/>
    <property type="match status" value="1"/>
</dbReference>
<dbReference type="RefSeq" id="WP_377168691.1">
    <property type="nucleotide sequence ID" value="NZ_JBHSMQ010000006.1"/>
</dbReference>
<name>A0ABW0KU56_9BACT</name>
<dbReference type="HAMAP" id="MF_01537">
    <property type="entry name" value="Nucleos_phosphorylase_PpnP"/>
    <property type="match status" value="1"/>
</dbReference>
<dbReference type="InterPro" id="IPR014710">
    <property type="entry name" value="RmlC-like_jellyroll"/>
</dbReference>
<dbReference type="Proteomes" id="UP001596052">
    <property type="component" value="Unassembled WGS sequence"/>
</dbReference>
<organism evidence="4 5">
    <name type="scientific">Prosthecobacter fluviatilis</name>
    <dbReference type="NCBI Taxonomy" id="445931"/>
    <lineage>
        <taxon>Bacteria</taxon>
        <taxon>Pseudomonadati</taxon>
        <taxon>Verrucomicrobiota</taxon>
        <taxon>Verrucomicrobiia</taxon>
        <taxon>Verrucomicrobiales</taxon>
        <taxon>Verrucomicrobiaceae</taxon>
        <taxon>Prosthecobacter</taxon>
    </lineage>
</organism>